<accession>A0ABW9JK68</accession>
<gene>
    <name evidence="2" type="ORF">E5L68_015375</name>
</gene>
<dbReference type="RefSeq" id="WP_138728542.1">
    <property type="nucleotide sequence ID" value="NZ_SRMP02000034.1"/>
</dbReference>
<dbReference type="Gene3D" id="2.160.20.120">
    <property type="match status" value="1"/>
</dbReference>
<dbReference type="Pfam" id="PF10988">
    <property type="entry name" value="DUF2807"/>
    <property type="match status" value="1"/>
</dbReference>
<evidence type="ECO:0000259" key="1">
    <source>
        <dbReference type="Pfam" id="PF10988"/>
    </source>
</evidence>
<sequence>MKHFIAIILGLAAIINLSACKKDRLTANGNIVSEIREVPQFTGINSSGATPVKVNYGTNFKVKVKGSSNLVPQFTTRVVNGVLHLSFDNVNVHRDDIEVELTMPIINSILVSGSGEVDIRGDFPALPNLTVSLSGSAEVEAQNSMQIENVKVEISGSGEVDLKDVLVSNAEANISGSGEVKFRVQNKLKAKISGSGKVYYQGHPLIQQEISGSGKLVQF</sequence>
<dbReference type="PANTHER" id="PTHR39200">
    <property type="entry name" value="HYPOTHETICAL EXPORTED PROTEIN"/>
    <property type="match status" value="1"/>
</dbReference>
<keyword evidence="3" id="KW-1185">Reference proteome</keyword>
<dbReference type="InterPro" id="IPR021255">
    <property type="entry name" value="DUF2807"/>
</dbReference>
<comment type="caution">
    <text evidence="2">The sequence shown here is derived from an EMBL/GenBank/DDBJ whole genome shotgun (WGS) entry which is preliminary data.</text>
</comment>
<feature type="domain" description="Putative auto-transporter adhesin head GIN" evidence="1">
    <location>
        <begin position="40"/>
        <end position="204"/>
    </location>
</feature>
<dbReference type="EMBL" id="SRMP02000034">
    <property type="protein sequence ID" value="MFN0292778.1"/>
    <property type="molecule type" value="Genomic_DNA"/>
</dbReference>
<protein>
    <submittedName>
        <fullName evidence="2">Head GIN domain-containing protein</fullName>
    </submittedName>
</protein>
<dbReference type="PANTHER" id="PTHR39200:SF1">
    <property type="entry name" value="AUTO-TRANSPORTER ADHESIN HEAD GIN DOMAIN-CONTAINING PROTEIN-RELATED"/>
    <property type="match status" value="1"/>
</dbReference>
<name>A0ABW9JK68_9SPHI</name>
<dbReference type="Proteomes" id="UP001517367">
    <property type="component" value="Unassembled WGS sequence"/>
</dbReference>
<evidence type="ECO:0000313" key="2">
    <source>
        <dbReference type="EMBL" id="MFN0292778.1"/>
    </source>
</evidence>
<organism evidence="2 3">
    <name type="scientific">Pedobacter helvus</name>
    <dbReference type="NCBI Taxonomy" id="2563444"/>
    <lineage>
        <taxon>Bacteria</taxon>
        <taxon>Pseudomonadati</taxon>
        <taxon>Bacteroidota</taxon>
        <taxon>Sphingobacteriia</taxon>
        <taxon>Sphingobacteriales</taxon>
        <taxon>Sphingobacteriaceae</taxon>
        <taxon>Pedobacter</taxon>
    </lineage>
</organism>
<reference evidence="2 3" key="1">
    <citation type="submission" date="2024-12" db="EMBL/GenBank/DDBJ databases">
        <authorList>
            <person name="Hu S."/>
        </authorList>
    </citation>
    <scope>NUCLEOTIDE SEQUENCE [LARGE SCALE GENOMIC DNA]</scope>
    <source>
        <strain evidence="2 3">P-25</strain>
    </source>
</reference>
<evidence type="ECO:0000313" key="3">
    <source>
        <dbReference type="Proteomes" id="UP001517367"/>
    </source>
</evidence>
<proteinExistence type="predicted"/>